<dbReference type="InterPro" id="IPR002657">
    <property type="entry name" value="BilAc:Na_symport/Acr3"/>
</dbReference>
<comment type="subcellular location">
    <subcellularLocation>
        <location evidence="1">Membrane</location>
        <topology evidence="1">Multi-pass membrane protein</topology>
    </subcellularLocation>
</comment>
<organism evidence="6 7">
    <name type="scientific">Planctobacterium marinum</name>
    <dbReference type="NCBI Taxonomy" id="1631968"/>
    <lineage>
        <taxon>Bacteria</taxon>
        <taxon>Pseudomonadati</taxon>
        <taxon>Pseudomonadota</taxon>
        <taxon>Gammaproteobacteria</taxon>
        <taxon>Alteromonadales</taxon>
        <taxon>Alteromonadaceae</taxon>
        <taxon>Planctobacterium</taxon>
    </lineage>
</organism>
<evidence type="ECO:0000256" key="1">
    <source>
        <dbReference type="ARBA" id="ARBA00004141"/>
    </source>
</evidence>
<dbReference type="EMBL" id="AP027272">
    <property type="protein sequence ID" value="BDX08205.1"/>
    <property type="molecule type" value="Genomic_DNA"/>
</dbReference>
<dbReference type="InterPro" id="IPR038770">
    <property type="entry name" value="Na+/solute_symporter_sf"/>
</dbReference>
<keyword evidence="2 5" id="KW-0812">Transmembrane</keyword>
<keyword evidence="7" id="KW-1185">Reference proteome</keyword>
<evidence type="ECO:0000313" key="7">
    <source>
        <dbReference type="Proteomes" id="UP001333710"/>
    </source>
</evidence>
<dbReference type="RefSeq" id="WP_338294282.1">
    <property type="nucleotide sequence ID" value="NZ_AP027272.1"/>
</dbReference>
<dbReference type="AlphaFoldDB" id="A0AA48I930"/>
<dbReference type="Proteomes" id="UP001333710">
    <property type="component" value="Chromosome"/>
</dbReference>
<keyword evidence="3 5" id="KW-1133">Transmembrane helix</keyword>
<feature type="transmembrane region" description="Helical" evidence="5">
    <location>
        <begin position="170"/>
        <end position="189"/>
    </location>
</feature>
<evidence type="ECO:0000256" key="4">
    <source>
        <dbReference type="ARBA" id="ARBA00023136"/>
    </source>
</evidence>
<feature type="transmembrane region" description="Helical" evidence="5">
    <location>
        <begin position="258"/>
        <end position="280"/>
    </location>
</feature>
<evidence type="ECO:0000256" key="3">
    <source>
        <dbReference type="ARBA" id="ARBA00022989"/>
    </source>
</evidence>
<dbReference type="GO" id="GO:0016020">
    <property type="term" value="C:membrane"/>
    <property type="evidence" value="ECO:0007669"/>
    <property type="project" value="UniProtKB-SubCell"/>
</dbReference>
<feature type="transmembrane region" description="Helical" evidence="5">
    <location>
        <begin position="41"/>
        <end position="63"/>
    </location>
</feature>
<reference evidence="6" key="1">
    <citation type="submission" date="2023-01" db="EMBL/GenBank/DDBJ databases">
        <title>Complete genome sequence of Planctobacterium marinum strain Dej080120_11.</title>
        <authorList>
            <person name="Ueki S."/>
            <person name="Maruyama F."/>
        </authorList>
    </citation>
    <scope>NUCLEOTIDE SEQUENCE</scope>
    <source>
        <strain evidence="6">Dej080120_11</strain>
    </source>
</reference>
<dbReference type="PANTHER" id="PTHR10361:SF24">
    <property type="entry name" value="P3 PROTEIN"/>
    <property type="match status" value="1"/>
</dbReference>
<dbReference type="PANTHER" id="PTHR10361">
    <property type="entry name" value="SODIUM-BILE ACID COTRANSPORTER"/>
    <property type="match status" value="1"/>
</dbReference>
<dbReference type="Pfam" id="PF01758">
    <property type="entry name" value="SBF"/>
    <property type="match status" value="1"/>
</dbReference>
<evidence type="ECO:0000313" key="6">
    <source>
        <dbReference type="EMBL" id="BDX08205.1"/>
    </source>
</evidence>
<evidence type="ECO:0000256" key="2">
    <source>
        <dbReference type="ARBA" id="ARBA00022692"/>
    </source>
</evidence>
<keyword evidence="4 5" id="KW-0472">Membrane</keyword>
<dbReference type="InterPro" id="IPR004710">
    <property type="entry name" value="Bilac:Na_transpt"/>
</dbReference>
<feature type="transmembrane region" description="Helical" evidence="5">
    <location>
        <begin position="6"/>
        <end position="29"/>
    </location>
</feature>
<feature type="transmembrane region" description="Helical" evidence="5">
    <location>
        <begin position="233"/>
        <end position="252"/>
    </location>
</feature>
<sequence length="289" mass="31075">MQDSVLTQVLLPLILAVIMFGMGLSLTKADFARLWRTPKPILVGLIGQILLLPALAFAVAILFNLSEELAIGLMILAACPGGTTSNVISHLARANLALSVSLTAVTTVICVFTTPWIIQFAILQFSSAEAQSFSLLKTSIGLMVLTLAPVLAGIWFRSRWEQTALSIEGIFRKISLIFMIVLIIAIVIQERDMLMSSFDKVFWATIILNFAAIGTGILLAHLSGLAFRERVTLGIEVGVQNASMAILIAITFLSSPAFATSAGVYGVTMYIGSVFLAAWAKKNAKRLGD</sequence>
<feature type="transmembrane region" description="Helical" evidence="5">
    <location>
        <begin position="96"/>
        <end position="118"/>
    </location>
</feature>
<dbReference type="KEGG" id="pmaw:MACH26_37260"/>
<accession>A0AA48I930</accession>
<proteinExistence type="predicted"/>
<evidence type="ECO:0008006" key="8">
    <source>
        <dbReference type="Google" id="ProtNLM"/>
    </source>
</evidence>
<gene>
    <name evidence="6" type="ORF">MACH26_37260</name>
</gene>
<protein>
    <recommendedName>
        <fullName evidence="8">Bile acid:sodium symporter</fullName>
    </recommendedName>
</protein>
<evidence type="ECO:0000256" key="5">
    <source>
        <dbReference type="SAM" id="Phobius"/>
    </source>
</evidence>
<feature type="transmembrane region" description="Helical" evidence="5">
    <location>
        <begin position="69"/>
        <end position="89"/>
    </location>
</feature>
<name>A0AA48I930_9ALTE</name>
<dbReference type="Gene3D" id="1.20.1530.20">
    <property type="match status" value="1"/>
</dbReference>
<feature type="transmembrane region" description="Helical" evidence="5">
    <location>
        <begin position="138"/>
        <end position="158"/>
    </location>
</feature>
<feature type="transmembrane region" description="Helical" evidence="5">
    <location>
        <begin position="201"/>
        <end position="221"/>
    </location>
</feature>